<evidence type="ECO:0000313" key="1">
    <source>
        <dbReference type="EMBL" id="CAD6188450.1"/>
    </source>
</evidence>
<keyword evidence="2" id="KW-1185">Reference proteome</keyword>
<comment type="caution">
    <text evidence="1">The sequence shown here is derived from an EMBL/GenBank/DDBJ whole genome shotgun (WGS) entry which is preliminary data.</text>
</comment>
<dbReference type="Proteomes" id="UP000835052">
    <property type="component" value="Unassembled WGS sequence"/>
</dbReference>
<reference evidence="1" key="1">
    <citation type="submission" date="2020-10" db="EMBL/GenBank/DDBJ databases">
        <authorList>
            <person name="Kikuchi T."/>
        </authorList>
    </citation>
    <scope>NUCLEOTIDE SEQUENCE</scope>
    <source>
        <strain evidence="1">NKZ352</strain>
    </source>
</reference>
<organism evidence="1 2">
    <name type="scientific">Caenorhabditis auriculariae</name>
    <dbReference type="NCBI Taxonomy" id="2777116"/>
    <lineage>
        <taxon>Eukaryota</taxon>
        <taxon>Metazoa</taxon>
        <taxon>Ecdysozoa</taxon>
        <taxon>Nematoda</taxon>
        <taxon>Chromadorea</taxon>
        <taxon>Rhabditida</taxon>
        <taxon>Rhabditina</taxon>
        <taxon>Rhabditomorpha</taxon>
        <taxon>Rhabditoidea</taxon>
        <taxon>Rhabditidae</taxon>
        <taxon>Peloderinae</taxon>
        <taxon>Caenorhabditis</taxon>
    </lineage>
</organism>
<dbReference type="EMBL" id="CAJGYM010000008">
    <property type="protein sequence ID" value="CAD6188450.1"/>
    <property type="molecule type" value="Genomic_DNA"/>
</dbReference>
<sequence length="181" mass="19966">MIDVFGGPPSGAFKTDTSLGIINSGRFGKTAPKAIKCRQIDFKDRPKFVNDQKKAIRVRRIFMHKQFSVSSRRRRFYQAQIVGGGGKLKKLHERTHTVFLVDSGVRVTRPSEVKCVSINPIRQNTTINSNISKTYQFFTTTSSSGVEMSVGSVSSINSRQSVAFFAHQTSAPTSNADAAAF</sequence>
<name>A0A8S1H4S6_9PELO</name>
<dbReference type="AlphaFoldDB" id="A0A8S1H4S6"/>
<accession>A0A8S1H4S6</accession>
<protein>
    <submittedName>
        <fullName evidence="1">Uncharacterized protein</fullName>
    </submittedName>
</protein>
<evidence type="ECO:0000313" key="2">
    <source>
        <dbReference type="Proteomes" id="UP000835052"/>
    </source>
</evidence>
<gene>
    <name evidence="1" type="ORF">CAUJ_LOCUS4369</name>
</gene>
<proteinExistence type="predicted"/>